<dbReference type="EMBL" id="JAVDPW010000004">
    <property type="protein sequence ID" value="MDR6289992.1"/>
    <property type="molecule type" value="Genomic_DNA"/>
</dbReference>
<dbReference type="Proteomes" id="UP001262410">
    <property type="component" value="Unassembled WGS sequence"/>
</dbReference>
<evidence type="ECO:0008006" key="3">
    <source>
        <dbReference type="Google" id="ProtNLM"/>
    </source>
</evidence>
<reference evidence="1 2" key="1">
    <citation type="submission" date="2023-07" db="EMBL/GenBank/DDBJ databases">
        <title>Sorghum-associated microbial communities from plants grown in Nebraska, USA.</title>
        <authorList>
            <person name="Schachtman D."/>
        </authorList>
    </citation>
    <scope>NUCLEOTIDE SEQUENCE [LARGE SCALE GENOMIC DNA]</scope>
    <source>
        <strain evidence="1 2">584</strain>
    </source>
</reference>
<accession>A0ABU1JNU8</accession>
<proteinExistence type="predicted"/>
<gene>
    <name evidence="1" type="ORF">E9232_002513</name>
</gene>
<protein>
    <recommendedName>
        <fullName evidence="3">Bacteriophage tail tape measure C-terminal domain-containing protein</fullName>
    </recommendedName>
</protein>
<sequence>MSQIADQIVVEIVAISAQHDRTMNQVADSTDRNMAKVEAAAEKAGATVEKVAGTVASRLPDLIRNLGDGQNALHLFLQEGAVLAPAFGPWGVVIGAASATLDALIASLGGYAEEMDAAEAAATAFSAAMDALKGALSTTDEEVLKSRNELSLLQQGYGALAGLSLSNAIETNNKAIAKSFAEIKENGRLEELLQAIDNTTAALRQSGEAAPAAFAPFRQALTDLLDASEPTLTQLNQFVIAADNFKAAYEPAAGVVDDIKAAVVVLLPELAKQALTQQTLDTYNKAFTSSAGQAAEATKILGQGFINAVIPALEFGRTIQGLTGQLAALSNAKPTFGLGSSGALSFGGKGTPTLIPNAFPSVDLAELEGPNPIYDLNNLGTKKSSGAGAAAKQGEAIDKSNLKIQQQIDLNTRLIAVYTQGDAARERARAQYDAESEALARGLKYGTDRYNLFVKQRTANAEWLRLSNLTLADFAKGEALTKASMNALEAYNVSLNDLNRLHDEGAINAETYSRQLFKLKSEYGGYAEGLQAVAQAIQGGIQGATSFSDALIKIGIALGQLIVQAAALGGDGGGPLGKLFDAIFGTFGGLLGSIGGGSTPAPGIGALGTGGSMAAAYPSKRAAGGQALPGQIYQVGETGREWFAPSVPGQVIPNSAIKNAAGGGGGSGQPITFNISMAGANGDRAIAEIASAAVKKGLQSVPEINRQHAIRFA</sequence>
<dbReference type="RefSeq" id="WP_309794385.1">
    <property type="nucleotide sequence ID" value="NZ_JAVDPW010000004.1"/>
</dbReference>
<evidence type="ECO:0000313" key="1">
    <source>
        <dbReference type="EMBL" id="MDR6289992.1"/>
    </source>
</evidence>
<keyword evidence="2" id="KW-1185">Reference proteome</keyword>
<organism evidence="1 2">
    <name type="scientific">Inquilinus ginsengisoli</name>
    <dbReference type="NCBI Taxonomy" id="363840"/>
    <lineage>
        <taxon>Bacteria</taxon>
        <taxon>Pseudomonadati</taxon>
        <taxon>Pseudomonadota</taxon>
        <taxon>Alphaproteobacteria</taxon>
        <taxon>Rhodospirillales</taxon>
        <taxon>Rhodospirillaceae</taxon>
        <taxon>Inquilinus</taxon>
    </lineage>
</organism>
<comment type="caution">
    <text evidence="1">The sequence shown here is derived from an EMBL/GenBank/DDBJ whole genome shotgun (WGS) entry which is preliminary data.</text>
</comment>
<evidence type="ECO:0000313" key="2">
    <source>
        <dbReference type="Proteomes" id="UP001262410"/>
    </source>
</evidence>
<name>A0ABU1JNU8_9PROT</name>